<gene>
    <name evidence="1" type="ORF">GGQ98_002880</name>
</gene>
<proteinExistence type="predicted"/>
<dbReference type="InterPro" id="IPR023401">
    <property type="entry name" value="ODC_N"/>
</dbReference>
<dbReference type="SUPFAM" id="SSF51735">
    <property type="entry name" value="NAD(P)-binding Rossmann-fold domains"/>
    <property type="match status" value="1"/>
</dbReference>
<dbReference type="RefSeq" id="WP_184070684.1">
    <property type="nucleotide sequence ID" value="NZ_JACHNZ010000038.1"/>
</dbReference>
<dbReference type="PANTHER" id="PTHR13812:SF19">
    <property type="entry name" value="KETIMINE REDUCTASE MU-CRYSTALLIN"/>
    <property type="match status" value="1"/>
</dbReference>
<dbReference type="PANTHER" id="PTHR13812">
    <property type="entry name" value="KETIMINE REDUCTASE MU-CRYSTALLIN"/>
    <property type="match status" value="1"/>
</dbReference>
<dbReference type="GO" id="GO:0008473">
    <property type="term" value="F:ornithine cyclodeaminase activity"/>
    <property type="evidence" value="ECO:0007669"/>
    <property type="project" value="UniProtKB-EC"/>
</dbReference>
<keyword evidence="2" id="KW-1185">Reference proteome</keyword>
<evidence type="ECO:0000313" key="1">
    <source>
        <dbReference type="EMBL" id="MBB4633248.1"/>
    </source>
</evidence>
<dbReference type="Gene3D" id="3.30.1780.10">
    <property type="entry name" value="ornithine cyclodeaminase, domain 1"/>
    <property type="match status" value="1"/>
</dbReference>
<evidence type="ECO:0000313" key="2">
    <source>
        <dbReference type="Proteomes" id="UP000566324"/>
    </source>
</evidence>
<reference evidence="1 2" key="1">
    <citation type="submission" date="2020-08" db="EMBL/GenBank/DDBJ databases">
        <title>Genomic Encyclopedia of Type Strains, Phase IV (KMG-IV): sequencing the most valuable type-strain genomes for metagenomic binning, comparative biology and taxonomic classification.</title>
        <authorList>
            <person name="Goeker M."/>
        </authorList>
    </citation>
    <scope>NUCLEOTIDE SEQUENCE [LARGE SCALE GENOMIC DNA]</scope>
    <source>
        <strain evidence="1 2">DSM 17328</strain>
    </source>
</reference>
<dbReference type="GO" id="GO:0005737">
    <property type="term" value="C:cytoplasm"/>
    <property type="evidence" value="ECO:0007669"/>
    <property type="project" value="TreeGrafter"/>
</dbReference>
<dbReference type="Proteomes" id="UP000566324">
    <property type="component" value="Unassembled WGS sequence"/>
</dbReference>
<dbReference type="EMBL" id="JACHNZ010000038">
    <property type="protein sequence ID" value="MBB4633248.1"/>
    <property type="molecule type" value="Genomic_DNA"/>
</dbReference>
<dbReference type="EC" id="4.3.1.12" evidence="1"/>
<dbReference type="AlphaFoldDB" id="A0A7W7FA20"/>
<organism evidence="1 2">
    <name type="scientific">Sphingosinicella soli</name>
    <dbReference type="NCBI Taxonomy" id="333708"/>
    <lineage>
        <taxon>Bacteria</taxon>
        <taxon>Pseudomonadati</taxon>
        <taxon>Pseudomonadota</taxon>
        <taxon>Alphaproteobacteria</taxon>
        <taxon>Sphingomonadales</taxon>
        <taxon>Sphingosinicellaceae</taxon>
        <taxon>Sphingosinicella</taxon>
    </lineage>
</organism>
<dbReference type="Pfam" id="PF02423">
    <property type="entry name" value="OCD_Mu_crystall"/>
    <property type="match status" value="1"/>
</dbReference>
<name>A0A7W7FA20_9SPHN</name>
<dbReference type="InterPro" id="IPR003462">
    <property type="entry name" value="ODC_Mu_crystall"/>
</dbReference>
<sequence>MKIVTEAQAREAVTLVEAIALMEQVFIALHRGEAEIFPVVLGHGSDPSSRFSMKGGLIRPLHAVGLKVGTYWPANRARGLESHGSTTLLLDDETGAPRAMVGATHLTALRTAAADGVATRALSRPESATLAVVGAGHQAWFEMLAVLAVRPIRNVAVWSRSPDAAAAFAERARRETGLDVSSGSIENICRSADIIITATAAREPLVQSAWVQPGTHISAMGADSEGKQELDTRLAGMARLFADSVEQSLSIGEFEAARKAGLASSAITSLGTVLAGDAPGRASADDITIFDSSGIALQDLAMAAHVLQCLENSETAA</sequence>
<comment type="caution">
    <text evidence="1">The sequence shown here is derived from an EMBL/GenBank/DDBJ whole genome shotgun (WGS) entry which is preliminary data.</text>
</comment>
<dbReference type="PIRSF" id="PIRSF001439">
    <property type="entry name" value="CryM"/>
    <property type="match status" value="1"/>
</dbReference>
<dbReference type="Gene3D" id="3.40.50.720">
    <property type="entry name" value="NAD(P)-binding Rossmann-like Domain"/>
    <property type="match status" value="1"/>
</dbReference>
<accession>A0A7W7FA20</accession>
<dbReference type="InterPro" id="IPR036291">
    <property type="entry name" value="NAD(P)-bd_dom_sf"/>
</dbReference>
<keyword evidence="1" id="KW-0456">Lyase</keyword>
<protein>
    <submittedName>
        <fullName evidence="1">Ornithine cyclodeaminase</fullName>
        <ecNumber evidence="1">4.3.1.12</ecNumber>
    </submittedName>
</protein>